<dbReference type="CDD" id="cd16320">
    <property type="entry name" value="MraZ_N"/>
    <property type="match status" value="1"/>
</dbReference>
<evidence type="ECO:0000256" key="6">
    <source>
        <dbReference type="ARBA" id="ARBA00023163"/>
    </source>
</evidence>
<dbReference type="PANTHER" id="PTHR34701:SF1">
    <property type="entry name" value="TRANSCRIPTIONAL REGULATOR MRAZ"/>
    <property type="match status" value="1"/>
</dbReference>
<dbReference type="PANTHER" id="PTHR34701">
    <property type="entry name" value="TRANSCRIPTIONAL REGULATOR MRAZ"/>
    <property type="match status" value="1"/>
</dbReference>
<keyword evidence="10" id="KW-1185">Reference proteome</keyword>
<feature type="domain" description="SpoVT-AbrB" evidence="8">
    <location>
        <begin position="76"/>
        <end position="119"/>
    </location>
</feature>
<dbReference type="AlphaFoldDB" id="A0A6N8U4W7"/>
<dbReference type="InterPro" id="IPR038619">
    <property type="entry name" value="MraZ_sf"/>
</dbReference>
<dbReference type="RefSeq" id="WP_160624652.1">
    <property type="nucleotide sequence ID" value="NZ_WUUQ01000001.1"/>
</dbReference>
<evidence type="ECO:0000313" key="10">
    <source>
        <dbReference type="Proteomes" id="UP000434036"/>
    </source>
</evidence>
<protein>
    <recommendedName>
        <fullName evidence="1 7">Transcriptional regulator MraZ</fullName>
    </recommendedName>
</protein>
<organism evidence="9 10">
    <name type="scientific">Copranaerobaculum intestinale</name>
    <dbReference type="NCBI Taxonomy" id="2692629"/>
    <lineage>
        <taxon>Bacteria</taxon>
        <taxon>Bacillati</taxon>
        <taxon>Bacillota</taxon>
        <taxon>Erysipelotrichia</taxon>
        <taxon>Erysipelotrichales</taxon>
        <taxon>Erysipelotrichaceae</taxon>
        <taxon>Copranaerobaculum</taxon>
    </lineage>
</organism>
<evidence type="ECO:0000256" key="7">
    <source>
        <dbReference type="HAMAP-Rule" id="MF_01008"/>
    </source>
</evidence>
<dbReference type="InterPro" id="IPR003444">
    <property type="entry name" value="MraZ"/>
</dbReference>
<keyword evidence="6 7" id="KW-0804">Transcription</keyword>
<keyword evidence="3" id="KW-0677">Repeat</keyword>
<dbReference type="NCBIfam" id="TIGR00242">
    <property type="entry name" value="division/cell wall cluster transcriptional repressor MraZ"/>
    <property type="match status" value="1"/>
</dbReference>
<comment type="similarity">
    <text evidence="7">Belongs to the MraZ family.</text>
</comment>
<dbReference type="GO" id="GO:0000976">
    <property type="term" value="F:transcription cis-regulatory region binding"/>
    <property type="evidence" value="ECO:0007669"/>
    <property type="project" value="TreeGrafter"/>
</dbReference>
<dbReference type="GO" id="GO:0009295">
    <property type="term" value="C:nucleoid"/>
    <property type="evidence" value="ECO:0007669"/>
    <property type="project" value="UniProtKB-SubCell"/>
</dbReference>
<dbReference type="EMBL" id="WUUQ01000001">
    <property type="protein sequence ID" value="MXQ73236.1"/>
    <property type="molecule type" value="Genomic_DNA"/>
</dbReference>
<dbReference type="SUPFAM" id="SSF89447">
    <property type="entry name" value="AbrB/MazE/MraZ-like"/>
    <property type="match status" value="1"/>
</dbReference>
<dbReference type="GO" id="GO:0005737">
    <property type="term" value="C:cytoplasm"/>
    <property type="evidence" value="ECO:0007669"/>
    <property type="project" value="UniProtKB-UniRule"/>
</dbReference>
<evidence type="ECO:0000259" key="8">
    <source>
        <dbReference type="PROSITE" id="PS51740"/>
    </source>
</evidence>
<comment type="caution">
    <text evidence="9">The sequence shown here is derived from an EMBL/GenBank/DDBJ whole genome shotgun (WGS) entry which is preliminary data.</text>
</comment>
<dbReference type="Proteomes" id="UP000434036">
    <property type="component" value="Unassembled WGS sequence"/>
</dbReference>
<dbReference type="GO" id="GO:2000143">
    <property type="term" value="P:negative regulation of DNA-templated transcription initiation"/>
    <property type="evidence" value="ECO:0007669"/>
    <property type="project" value="TreeGrafter"/>
</dbReference>
<reference evidence="9 10" key="2">
    <citation type="submission" date="2020-01" db="EMBL/GenBank/DDBJ databases">
        <title>Clostridiaceae sp. nov. isolated from the gut of human by culturomics.</title>
        <authorList>
            <person name="Chang Y."/>
        </authorList>
    </citation>
    <scope>NUCLEOTIDE SEQUENCE [LARGE SCALE GENOMIC DNA]</scope>
    <source>
        <strain evidence="9 10">DONG20-135</strain>
    </source>
</reference>
<evidence type="ECO:0000256" key="5">
    <source>
        <dbReference type="ARBA" id="ARBA00023125"/>
    </source>
</evidence>
<dbReference type="FunFam" id="3.40.1550.20:FF:000002">
    <property type="entry name" value="Transcriptional regulator MraZ"/>
    <property type="match status" value="1"/>
</dbReference>
<name>A0A6N8U4W7_9FIRM</name>
<sequence>MLIGEYAHNIDAKGRLIIPAKFRDELGFKMIVTRGLDGCLCVYTLEQWKLLYEQLMKLPTTKKEARMYVRMVTSKAAECELDAQGRISLPQTLIQLADLKKECVISGTGNRVEIWAKDRWNAVNEDNAESFEDMAESLTEFFL</sequence>
<comment type="subunit">
    <text evidence="7">Forms oligomers.</text>
</comment>
<dbReference type="InterPro" id="IPR037914">
    <property type="entry name" value="SpoVT-AbrB_sf"/>
</dbReference>
<dbReference type="InterPro" id="IPR007159">
    <property type="entry name" value="SpoVT-AbrB_dom"/>
</dbReference>
<accession>A0A6N8U4W7</accession>
<keyword evidence="5 7" id="KW-0238">DNA-binding</keyword>
<evidence type="ECO:0000313" key="9">
    <source>
        <dbReference type="EMBL" id="MXQ73236.1"/>
    </source>
</evidence>
<feature type="domain" description="SpoVT-AbrB" evidence="8">
    <location>
        <begin position="5"/>
        <end position="47"/>
    </location>
</feature>
<dbReference type="Pfam" id="PF02381">
    <property type="entry name" value="MraZ"/>
    <property type="match status" value="2"/>
</dbReference>
<evidence type="ECO:0000256" key="3">
    <source>
        <dbReference type="ARBA" id="ARBA00022737"/>
    </source>
</evidence>
<keyword evidence="4 7" id="KW-0805">Transcription regulation</keyword>
<reference evidence="9 10" key="1">
    <citation type="submission" date="2019-12" db="EMBL/GenBank/DDBJ databases">
        <authorList>
            <person name="Yang R."/>
        </authorList>
    </citation>
    <scope>NUCLEOTIDE SEQUENCE [LARGE SCALE GENOMIC DNA]</scope>
    <source>
        <strain evidence="9 10">DONG20-135</strain>
    </source>
</reference>
<dbReference type="InterPro" id="IPR020603">
    <property type="entry name" value="MraZ_dom"/>
</dbReference>
<keyword evidence="2 7" id="KW-0963">Cytoplasm</keyword>
<dbReference type="GO" id="GO:0003700">
    <property type="term" value="F:DNA-binding transcription factor activity"/>
    <property type="evidence" value="ECO:0007669"/>
    <property type="project" value="UniProtKB-UniRule"/>
</dbReference>
<dbReference type="InterPro" id="IPR035642">
    <property type="entry name" value="MraZ_N"/>
</dbReference>
<evidence type="ECO:0000256" key="2">
    <source>
        <dbReference type="ARBA" id="ARBA00022490"/>
    </source>
</evidence>
<gene>
    <name evidence="7 9" type="primary">mraZ</name>
    <name evidence="9" type="ORF">GSF08_04705</name>
</gene>
<dbReference type="CDD" id="cd16321">
    <property type="entry name" value="MraZ_C"/>
    <property type="match status" value="1"/>
</dbReference>
<proteinExistence type="inferred from homology"/>
<dbReference type="Gene3D" id="3.40.1550.20">
    <property type="entry name" value="Transcriptional regulator MraZ domain"/>
    <property type="match status" value="1"/>
</dbReference>
<comment type="subcellular location">
    <subcellularLocation>
        <location evidence="7">Cytoplasm</location>
        <location evidence="7">Nucleoid</location>
    </subcellularLocation>
</comment>
<dbReference type="InterPro" id="IPR035644">
    <property type="entry name" value="MraZ_C"/>
</dbReference>
<evidence type="ECO:0000256" key="1">
    <source>
        <dbReference type="ARBA" id="ARBA00013860"/>
    </source>
</evidence>
<dbReference type="HAMAP" id="MF_01008">
    <property type="entry name" value="MraZ"/>
    <property type="match status" value="1"/>
</dbReference>
<evidence type="ECO:0000256" key="4">
    <source>
        <dbReference type="ARBA" id="ARBA00023015"/>
    </source>
</evidence>
<dbReference type="PROSITE" id="PS51740">
    <property type="entry name" value="SPOVT_ABRB"/>
    <property type="match status" value="2"/>
</dbReference>